<evidence type="ECO:0000256" key="1">
    <source>
        <dbReference type="SAM" id="MobiDB-lite"/>
    </source>
</evidence>
<accession>A0A2U1PI99</accession>
<protein>
    <submittedName>
        <fullName evidence="2">Uncharacterized protein</fullName>
    </submittedName>
</protein>
<keyword evidence="3" id="KW-1185">Reference proteome</keyword>
<evidence type="ECO:0000313" key="3">
    <source>
        <dbReference type="Proteomes" id="UP000245207"/>
    </source>
</evidence>
<comment type="caution">
    <text evidence="2">The sequence shown here is derived from an EMBL/GenBank/DDBJ whole genome shotgun (WGS) entry which is preliminary data.</text>
</comment>
<feature type="region of interest" description="Disordered" evidence="1">
    <location>
        <begin position="1"/>
        <end position="25"/>
    </location>
</feature>
<gene>
    <name evidence="2" type="ORF">CTI12_AA148230</name>
</gene>
<organism evidence="2 3">
    <name type="scientific">Artemisia annua</name>
    <name type="common">Sweet wormwood</name>
    <dbReference type="NCBI Taxonomy" id="35608"/>
    <lineage>
        <taxon>Eukaryota</taxon>
        <taxon>Viridiplantae</taxon>
        <taxon>Streptophyta</taxon>
        <taxon>Embryophyta</taxon>
        <taxon>Tracheophyta</taxon>
        <taxon>Spermatophyta</taxon>
        <taxon>Magnoliopsida</taxon>
        <taxon>eudicotyledons</taxon>
        <taxon>Gunneridae</taxon>
        <taxon>Pentapetalae</taxon>
        <taxon>asterids</taxon>
        <taxon>campanulids</taxon>
        <taxon>Asterales</taxon>
        <taxon>Asteraceae</taxon>
        <taxon>Asteroideae</taxon>
        <taxon>Anthemideae</taxon>
        <taxon>Artemisiinae</taxon>
        <taxon>Artemisia</taxon>
    </lineage>
</organism>
<dbReference type="AlphaFoldDB" id="A0A2U1PI99"/>
<name>A0A2U1PI99_ARTAN</name>
<evidence type="ECO:0000313" key="2">
    <source>
        <dbReference type="EMBL" id="PWA85495.1"/>
    </source>
</evidence>
<sequence>MEEKSCNSHQFSGSFGLERSNKTPSTWSMASSDWQCGRDQRSLLGNIQWLMLVFAMVLELVYDEESQELLCILILQTLKKRSRDDVQLHQHQLFRSGLFKAMPIINDLAVN</sequence>
<proteinExistence type="predicted"/>
<dbReference type="EMBL" id="PKPP01001113">
    <property type="protein sequence ID" value="PWA85495.1"/>
    <property type="molecule type" value="Genomic_DNA"/>
</dbReference>
<reference evidence="2 3" key="1">
    <citation type="journal article" date="2018" name="Mol. Plant">
        <title>The genome of Artemisia annua provides insight into the evolution of Asteraceae family and artemisinin biosynthesis.</title>
        <authorList>
            <person name="Shen Q."/>
            <person name="Zhang L."/>
            <person name="Liao Z."/>
            <person name="Wang S."/>
            <person name="Yan T."/>
            <person name="Shi P."/>
            <person name="Liu M."/>
            <person name="Fu X."/>
            <person name="Pan Q."/>
            <person name="Wang Y."/>
            <person name="Lv Z."/>
            <person name="Lu X."/>
            <person name="Zhang F."/>
            <person name="Jiang W."/>
            <person name="Ma Y."/>
            <person name="Chen M."/>
            <person name="Hao X."/>
            <person name="Li L."/>
            <person name="Tang Y."/>
            <person name="Lv G."/>
            <person name="Zhou Y."/>
            <person name="Sun X."/>
            <person name="Brodelius P.E."/>
            <person name="Rose J.K.C."/>
            <person name="Tang K."/>
        </authorList>
    </citation>
    <scope>NUCLEOTIDE SEQUENCE [LARGE SCALE GENOMIC DNA]</scope>
    <source>
        <strain evidence="3">cv. Huhao1</strain>
        <tissue evidence="2">Leaf</tissue>
    </source>
</reference>
<dbReference type="Proteomes" id="UP000245207">
    <property type="component" value="Unassembled WGS sequence"/>
</dbReference>